<dbReference type="NCBIfam" id="NF033504">
    <property type="entry name" value="Ni_dep_LarA"/>
    <property type="match status" value="1"/>
</dbReference>
<dbReference type="InterPro" id="IPR047926">
    <property type="entry name" value="Ni_dep_LarA"/>
</dbReference>
<organism evidence="3 4">
    <name type="scientific">Faecalicatena contorta</name>
    <dbReference type="NCBI Taxonomy" id="39482"/>
    <lineage>
        <taxon>Bacteria</taxon>
        <taxon>Bacillati</taxon>
        <taxon>Bacillota</taxon>
        <taxon>Clostridia</taxon>
        <taxon>Lachnospirales</taxon>
        <taxon>Lachnospiraceae</taxon>
        <taxon>Faecalicatena</taxon>
    </lineage>
</organism>
<proteinExistence type="predicted"/>
<reference evidence="3 4" key="1">
    <citation type="submission" date="2015-09" db="EMBL/GenBank/DDBJ databases">
        <authorList>
            <consortium name="Pathogen Informatics"/>
        </authorList>
    </citation>
    <scope>NUCLEOTIDE SEQUENCE [LARGE SCALE GENOMIC DNA]</scope>
    <source>
        <strain evidence="3 4">2789STDY5834876</strain>
    </source>
</reference>
<evidence type="ECO:0000259" key="1">
    <source>
        <dbReference type="Pfam" id="PF09861"/>
    </source>
</evidence>
<evidence type="ECO:0000313" key="3">
    <source>
        <dbReference type="EMBL" id="CUO46281.1"/>
    </source>
</evidence>
<dbReference type="GO" id="GO:0050043">
    <property type="term" value="F:lactate racemase activity"/>
    <property type="evidence" value="ECO:0007669"/>
    <property type="project" value="InterPro"/>
</dbReference>
<dbReference type="EMBL" id="CYZU01000019">
    <property type="protein sequence ID" value="CUO46281.1"/>
    <property type="molecule type" value="Genomic_DNA"/>
</dbReference>
<name>A0A174F989_9FIRM</name>
<dbReference type="Gene3D" id="3.90.226.30">
    <property type="match status" value="1"/>
</dbReference>
<accession>A0A174F989</accession>
<sequence length="432" mass="48252">MYRIEAAGDKIHYIDDEEKRDAFLPLENFMGIYETGNPPSIQAEEIKNAVISPVGKGERLRDIVSRKQAETAAVIISDATRGVPTDRVAPYIIQELTAAGMKKENIVFVVALGVHRDATESEMKEFLGPLMGDIAIENHDAFDDNKLVYLGMTSRHTPVKVNKRVYECDVVITIGKVELHDMAGFSGGRKSILPGVASQETIVINHRPEMMVHPKSYAGNLEGNPIHEDMLEAANMCGVDYSVNIVMNQEYEIAGIFSGELQESHEAAAAFLKGFCMVELPAKPDIYVVCPGHPLNIDMYQGVKPLIALHKLADENTTVILYGDFNEGINAPDFIEPFRAYPDLEELKEYVWSHYEIQMDHIVPIREILKKKTRVMVVSENVSKEDLAAMHMEKYDTLQEAIDTAIKEHEAACPKAALCPQSYRSILTFLNN</sequence>
<dbReference type="Pfam" id="PF21113">
    <property type="entry name" value="LarA_C"/>
    <property type="match status" value="1"/>
</dbReference>
<evidence type="ECO:0000313" key="4">
    <source>
        <dbReference type="Proteomes" id="UP000095544"/>
    </source>
</evidence>
<dbReference type="OrthoDB" id="9770545at2"/>
<dbReference type="Pfam" id="PF09861">
    <property type="entry name" value="Lar_N"/>
    <property type="match status" value="1"/>
</dbReference>
<evidence type="ECO:0000259" key="2">
    <source>
        <dbReference type="Pfam" id="PF21113"/>
    </source>
</evidence>
<dbReference type="PANTHER" id="PTHR33171">
    <property type="entry name" value="LAR_N DOMAIN-CONTAINING PROTEIN"/>
    <property type="match status" value="1"/>
</dbReference>
<gene>
    <name evidence="3" type="ORF">ERS852491_02285</name>
</gene>
<dbReference type="InterPro" id="IPR043166">
    <property type="entry name" value="LarA-like_C"/>
</dbReference>
<protein>
    <submittedName>
        <fullName evidence="3">Domain of uncharacterized function (DUF2088)</fullName>
    </submittedName>
</protein>
<feature type="domain" description="LarA-like N-terminal" evidence="1">
    <location>
        <begin position="21"/>
        <end position="217"/>
    </location>
</feature>
<feature type="domain" description="Lactate racemase C-terminal" evidence="2">
    <location>
        <begin position="286"/>
        <end position="409"/>
    </location>
</feature>
<dbReference type="PANTHER" id="PTHR33171:SF17">
    <property type="entry name" value="LARA-LIKE N-TERMINAL DOMAIN-CONTAINING PROTEIN"/>
    <property type="match status" value="1"/>
</dbReference>
<dbReference type="InterPro" id="IPR048520">
    <property type="entry name" value="LarA_C"/>
</dbReference>
<dbReference type="Proteomes" id="UP000095544">
    <property type="component" value="Unassembled WGS sequence"/>
</dbReference>
<dbReference type="InterPro" id="IPR048068">
    <property type="entry name" value="LarA-like"/>
</dbReference>
<dbReference type="STRING" id="39482.ERS852491_02285"/>
<dbReference type="Gene3D" id="3.40.50.11440">
    <property type="match status" value="1"/>
</dbReference>
<dbReference type="InterPro" id="IPR018657">
    <property type="entry name" value="LarA-like_N"/>
</dbReference>
<dbReference type="AlphaFoldDB" id="A0A174F989"/>
<dbReference type="RefSeq" id="WP_055153174.1">
    <property type="nucleotide sequence ID" value="NZ_CYZU01000019.1"/>
</dbReference>